<evidence type="ECO:0000313" key="4">
    <source>
        <dbReference type="Proteomes" id="UP000004508"/>
    </source>
</evidence>
<evidence type="ECO:0000259" key="2">
    <source>
        <dbReference type="Pfam" id="PF08401"/>
    </source>
</evidence>
<organism evidence="3 4">
    <name type="scientific">Ktedonobacter racemifer DSM 44963</name>
    <dbReference type="NCBI Taxonomy" id="485913"/>
    <lineage>
        <taxon>Bacteria</taxon>
        <taxon>Bacillati</taxon>
        <taxon>Chloroflexota</taxon>
        <taxon>Ktedonobacteria</taxon>
        <taxon>Ktedonobacterales</taxon>
        <taxon>Ktedonobacteraceae</taxon>
        <taxon>Ktedonobacter</taxon>
    </lineage>
</organism>
<proteinExistence type="predicted"/>
<evidence type="ECO:0000313" key="3">
    <source>
        <dbReference type="EMBL" id="EFH79622.1"/>
    </source>
</evidence>
<protein>
    <recommendedName>
        <fullName evidence="2">N-terminal domain-containing protein</fullName>
    </recommendedName>
</protein>
<feature type="domain" description="N-terminal" evidence="2">
    <location>
        <begin position="39"/>
        <end position="107"/>
    </location>
</feature>
<dbReference type="AlphaFoldDB" id="D6U8R2"/>
<dbReference type="InParanoid" id="D6U8R2"/>
<accession>D6U8R2</accession>
<dbReference type="GO" id="GO:0003697">
    <property type="term" value="F:single-stranded DNA binding"/>
    <property type="evidence" value="ECO:0007669"/>
    <property type="project" value="InterPro"/>
</dbReference>
<dbReference type="Proteomes" id="UP000004508">
    <property type="component" value="Unassembled WGS sequence"/>
</dbReference>
<dbReference type="STRING" id="485913.Krac_0100"/>
<dbReference type="OrthoDB" id="9803716at2"/>
<dbReference type="RefSeq" id="WP_007923581.1">
    <property type="nucleotide sequence ID" value="NZ_ADVG01000006.1"/>
</dbReference>
<name>D6U8R2_KTERA</name>
<feature type="compositionally biased region" description="Low complexity" evidence="1">
    <location>
        <begin position="138"/>
        <end position="154"/>
    </location>
</feature>
<comment type="caution">
    <text evidence="3">The sequence shown here is derived from an EMBL/GenBank/DDBJ whole genome shotgun (WGS) entry which is preliminary data.</text>
</comment>
<dbReference type="EMBL" id="ADVG01000006">
    <property type="protein sequence ID" value="EFH79622.1"/>
    <property type="molecule type" value="Genomic_DNA"/>
</dbReference>
<sequence>MTKTTKRTLQDDPKKAEQAAAFRQMAALLDGELKEGKHEQRLKKARQESTSIARYSPLNQLLILTQCPHVTVVHGYVEWKDLGFQVRKGEKGIAIRAPHAKAPQGEDAGTVGFHRMYVFDKSQVDPITTDEQTPEPGAAPQDQDNQPAPAPAAD</sequence>
<reference evidence="3 4" key="1">
    <citation type="journal article" date="2011" name="Stand. Genomic Sci.">
        <title>Non-contiguous finished genome sequence and contextual data of the filamentous soil bacterium Ktedonobacter racemifer type strain (SOSP1-21).</title>
        <authorList>
            <person name="Chang Y.J."/>
            <person name="Land M."/>
            <person name="Hauser L."/>
            <person name="Chertkov O."/>
            <person name="Del Rio T.G."/>
            <person name="Nolan M."/>
            <person name="Copeland A."/>
            <person name="Tice H."/>
            <person name="Cheng J.F."/>
            <person name="Lucas S."/>
            <person name="Han C."/>
            <person name="Goodwin L."/>
            <person name="Pitluck S."/>
            <person name="Ivanova N."/>
            <person name="Ovchinikova G."/>
            <person name="Pati A."/>
            <person name="Chen A."/>
            <person name="Palaniappan K."/>
            <person name="Mavromatis K."/>
            <person name="Liolios K."/>
            <person name="Brettin T."/>
            <person name="Fiebig A."/>
            <person name="Rohde M."/>
            <person name="Abt B."/>
            <person name="Goker M."/>
            <person name="Detter J.C."/>
            <person name="Woyke T."/>
            <person name="Bristow J."/>
            <person name="Eisen J.A."/>
            <person name="Markowitz V."/>
            <person name="Hugenholtz P."/>
            <person name="Kyrpides N.C."/>
            <person name="Klenk H.P."/>
            <person name="Lapidus A."/>
        </authorList>
    </citation>
    <scope>NUCLEOTIDE SEQUENCE [LARGE SCALE GENOMIC DNA]</scope>
    <source>
        <strain evidence="4">DSM 44963</strain>
    </source>
</reference>
<dbReference type="eggNOG" id="COG4227">
    <property type="taxonomic scope" value="Bacteria"/>
</dbReference>
<dbReference type="InterPro" id="IPR013610">
    <property type="entry name" value="ArdC_N"/>
</dbReference>
<dbReference type="Pfam" id="PF08401">
    <property type="entry name" value="ArdcN"/>
    <property type="match status" value="1"/>
</dbReference>
<gene>
    <name evidence="3" type="ORF">Krac_0100</name>
</gene>
<evidence type="ECO:0000256" key="1">
    <source>
        <dbReference type="SAM" id="MobiDB-lite"/>
    </source>
</evidence>
<keyword evidence="4" id="KW-1185">Reference proteome</keyword>
<feature type="region of interest" description="Disordered" evidence="1">
    <location>
        <begin position="122"/>
        <end position="154"/>
    </location>
</feature>